<dbReference type="STRING" id="145388.A0A0D2MMX0"/>
<proteinExistence type="predicted"/>
<keyword evidence="2" id="KW-1185">Reference proteome</keyword>
<name>A0A0D2MMX0_9CHLO</name>
<sequence>MLEYRPVDCDSGQSVPADFVDKKMIYKGTGSGGTGAGWGWFVYSGSQFYYAVPGAGPAGEVATCVELAAKGGITFEVKRGASLQPFAGAKALQFDLRPGAPPPAPAGANAPLLKLFVLNDETQSFCNAEALTADLANGSSPLPGGWRRYTLPFAALRCDYTGALPEEVDRVDFQNPATDSSVAFCLTNFAILH</sequence>
<dbReference type="EMBL" id="KK103163">
    <property type="protein sequence ID" value="KIY96095.1"/>
    <property type="molecule type" value="Genomic_DNA"/>
</dbReference>
<protein>
    <submittedName>
        <fullName evidence="1">Uncharacterized protein</fullName>
    </submittedName>
</protein>
<evidence type="ECO:0000313" key="2">
    <source>
        <dbReference type="Proteomes" id="UP000054498"/>
    </source>
</evidence>
<dbReference type="GeneID" id="25729173"/>
<dbReference type="Proteomes" id="UP000054498">
    <property type="component" value="Unassembled WGS sequence"/>
</dbReference>
<organism evidence="1 2">
    <name type="scientific">Monoraphidium neglectum</name>
    <dbReference type="NCBI Taxonomy" id="145388"/>
    <lineage>
        <taxon>Eukaryota</taxon>
        <taxon>Viridiplantae</taxon>
        <taxon>Chlorophyta</taxon>
        <taxon>core chlorophytes</taxon>
        <taxon>Chlorophyceae</taxon>
        <taxon>CS clade</taxon>
        <taxon>Sphaeropleales</taxon>
        <taxon>Selenastraceae</taxon>
        <taxon>Monoraphidium</taxon>
    </lineage>
</organism>
<reference evidence="1 2" key="1">
    <citation type="journal article" date="2013" name="BMC Genomics">
        <title>Reconstruction of the lipid metabolism for the microalga Monoraphidium neglectum from its genome sequence reveals characteristics suitable for biofuel production.</title>
        <authorList>
            <person name="Bogen C."/>
            <person name="Al-Dilaimi A."/>
            <person name="Albersmeier A."/>
            <person name="Wichmann J."/>
            <person name="Grundmann M."/>
            <person name="Rupp O."/>
            <person name="Lauersen K.J."/>
            <person name="Blifernez-Klassen O."/>
            <person name="Kalinowski J."/>
            <person name="Goesmann A."/>
            <person name="Mussgnug J.H."/>
            <person name="Kruse O."/>
        </authorList>
    </citation>
    <scope>NUCLEOTIDE SEQUENCE [LARGE SCALE GENOMIC DNA]</scope>
    <source>
        <strain evidence="1 2">SAG 48.87</strain>
    </source>
</reference>
<evidence type="ECO:0000313" key="1">
    <source>
        <dbReference type="EMBL" id="KIY96095.1"/>
    </source>
</evidence>
<dbReference type="KEGG" id="mng:MNEG_11868"/>
<accession>A0A0D2MMX0</accession>
<gene>
    <name evidence="1" type="ORF">MNEG_11868</name>
</gene>
<dbReference type="RefSeq" id="XP_013895115.1">
    <property type="nucleotide sequence ID" value="XM_014039661.1"/>
</dbReference>
<dbReference type="AlphaFoldDB" id="A0A0D2MMX0"/>